<dbReference type="Proteomes" id="UP000244168">
    <property type="component" value="Unassembled WGS sequence"/>
</dbReference>
<dbReference type="InterPro" id="IPR016181">
    <property type="entry name" value="Acyl_CoA_acyltransferase"/>
</dbReference>
<organism evidence="2 3">
    <name type="scientific">Mucilaginibacter yixingensis</name>
    <dbReference type="NCBI Taxonomy" id="1295612"/>
    <lineage>
        <taxon>Bacteria</taxon>
        <taxon>Pseudomonadati</taxon>
        <taxon>Bacteroidota</taxon>
        <taxon>Sphingobacteriia</taxon>
        <taxon>Sphingobacteriales</taxon>
        <taxon>Sphingobacteriaceae</taxon>
        <taxon>Mucilaginibacter</taxon>
    </lineage>
</organism>
<gene>
    <name evidence="2" type="ORF">C8P68_102632</name>
</gene>
<keyword evidence="2" id="KW-0808">Transferase</keyword>
<feature type="domain" description="N-acetyltransferase" evidence="1">
    <location>
        <begin position="1"/>
        <end position="155"/>
    </location>
</feature>
<evidence type="ECO:0000259" key="1">
    <source>
        <dbReference type="PROSITE" id="PS51186"/>
    </source>
</evidence>
<dbReference type="InterPro" id="IPR000182">
    <property type="entry name" value="GNAT_dom"/>
</dbReference>
<dbReference type="PANTHER" id="PTHR43328">
    <property type="entry name" value="ACETYLTRANSFERASE-RELATED"/>
    <property type="match status" value="1"/>
</dbReference>
<protein>
    <submittedName>
        <fullName evidence="2">RimJ/RimL family protein N-acetyltransferase</fullName>
    </submittedName>
</protein>
<comment type="caution">
    <text evidence="2">The sequence shown here is derived from an EMBL/GenBank/DDBJ whole genome shotgun (WGS) entry which is preliminary data.</text>
</comment>
<dbReference type="EMBL" id="QAOQ01000002">
    <property type="protein sequence ID" value="PTQ99802.1"/>
    <property type="molecule type" value="Genomic_DNA"/>
</dbReference>
<dbReference type="PANTHER" id="PTHR43328:SF1">
    <property type="entry name" value="N-ACETYLTRANSFERASE DOMAIN-CONTAINING PROTEIN"/>
    <property type="match status" value="1"/>
</dbReference>
<evidence type="ECO:0000313" key="2">
    <source>
        <dbReference type="EMBL" id="PTQ99802.1"/>
    </source>
</evidence>
<dbReference type="Gene3D" id="3.40.630.30">
    <property type="match status" value="1"/>
</dbReference>
<evidence type="ECO:0000313" key="3">
    <source>
        <dbReference type="Proteomes" id="UP000244168"/>
    </source>
</evidence>
<proteinExistence type="predicted"/>
<keyword evidence="3" id="KW-1185">Reference proteome</keyword>
<dbReference type="Pfam" id="PF13302">
    <property type="entry name" value="Acetyltransf_3"/>
    <property type="match status" value="1"/>
</dbReference>
<dbReference type="PROSITE" id="PS51186">
    <property type="entry name" value="GNAT"/>
    <property type="match status" value="1"/>
</dbReference>
<reference evidence="2 3" key="1">
    <citation type="submission" date="2018-04" db="EMBL/GenBank/DDBJ databases">
        <title>Genomic Encyclopedia of Archaeal and Bacterial Type Strains, Phase II (KMG-II): from individual species to whole genera.</title>
        <authorList>
            <person name="Goeker M."/>
        </authorList>
    </citation>
    <scope>NUCLEOTIDE SEQUENCE [LARGE SCALE GENOMIC DNA]</scope>
    <source>
        <strain evidence="2 3">DSM 26809</strain>
    </source>
</reference>
<dbReference type="GO" id="GO:0016747">
    <property type="term" value="F:acyltransferase activity, transferring groups other than amino-acyl groups"/>
    <property type="evidence" value="ECO:0007669"/>
    <property type="project" value="InterPro"/>
</dbReference>
<accession>A0A2T5JDF5</accession>
<name>A0A2T5JDF5_9SPHI</name>
<dbReference type="SUPFAM" id="SSF55729">
    <property type="entry name" value="Acyl-CoA N-acyltransferases (Nat)"/>
    <property type="match status" value="1"/>
</dbReference>
<dbReference type="AlphaFoldDB" id="A0A2T5JDF5"/>
<sequence>MQRNADNPMVARYVSDRFPSPYTMADAETWVQRWQGQDPVINFAIATDDEVIGGIGLEFRAHIYRKTPLLGYWLAEHYWGRGIMPQAVKLIVNYAFSQLDVIAIQANTFGGNVASMRVLEKAGFERQGIIKQSVIKNGEIMDEHIFAITSPQPLSKGEGPQGKLFYCS</sequence>